<dbReference type="GO" id="GO:0061605">
    <property type="term" value="F:molybdopterin-synthase adenylyltransferase activity"/>
    <property type="evidence" value="ECO:0007669"/>
    <property type="project" value="UniProtKB-EC"/>
</dbReference>
<keyword evidence="4" id="KW-0067">ATP-binding</keyword>
<protein>
    <recommendedName>
        <fullName evidence="9">Molybdopterin-synthase adenylyltransferase</fullName>
        <ecNumber evidence="8">2.7.7.80</ecNumber>
    </recommendedName>
    <alternativeName>
        <fullName evidence="12">MoaD protein adenylase</fullName>
    </alternativeName>
    <alternativeName>
        <fullName evidence="10">Molybdopterin-converting factor subunit 1 adenylase</fullName>
    </alternativeName>
    <alternativeName>
        <fullName evidence="11">Sulfur carrier protein MoaD adenylyltransferase</fullName>
    </alternativeName>
</protein>
<evidence type="ECO:0000256" key="10">
    <source>
        <dbReference type="ARBA" id="ARBA00075110"/>
    </source>
</evidence>
<dbReference type="CDD" id="cd00158">
    <property type="entry name" value="RHOD"/>
    <property type="match status" value="1"/>
</dbReference>
<evidence type="ECO:0000256" key="12">
    <source>
        <dbReference type="ARBA" id="ARBA00078531"/>
    </source>
</evidence>
<dbReference type="GO" id="GO:0008641">
    <property type="term" value="F:ubiquitin-like modifier activating enzyme activity"/>
    <property type="evidence" value="ECO:0007669"/>
    <property type="project" value="InterPro"/>
</dbReference>
<dbReference type="CDD" id="cd00757">
    <property type="entry name" value="ThiF_MoeB_HesA_family"/>
    <property type="match status" value="1"/>
</dbReference>
<feature type="domain" description="Rhodanese" evidence="14">
    <location>
        <begin position="325"/>
        <end position="376"/>
    </location>
</feature>
<evidence type="ECO:0000256" key="6">
    <source>
        <dbReference type="ARBA" id="ARBA00055169"/>
    </source>
</evidence>
<proteinExistence type="inferred from homology"/>
<keyword evidence="3" id="KW-0547">Nucleotide-binding</keyword>
<accession>A0A6C0GFW4</accession>
<evidence type="ECO:0000256" key="13">
    <source>
        <dbReference type="SAM" id="Phobius"/>
    </source>
</evidence>
<dbReference type="Proteomes" id="UP000480178">
    <property type="component" value="Chromosome"/>
</dbReference>
<dbReference type="AlphaFoldDB" id="A0A6C0GFW4"/>
<comment type="function">
    <text evidence="6">Catalyzes the adenylation by ATP of the carboxyl group of the C-terminal glycine of sulfur carrier protein MoaD.</text>
</comment>
<name>A0A6C0GFW4_9BACT</name>
<evidence type="ECO:0000313" key="15">
    <source>
        <dbReference type="EMBL" id="QHT66714.1"/>
    </source>
</evidence>
<dbReference type="InterPro" id="IPR035985">
    <property type="entry name" value="Ubiquitin-activating_enz"/>
</dbReference>
<dbReference type="InterPro" id="IPR036873">
    <property type="entry name" value="Rhodanese-like_dom_sf"/>
</dbReference>
<dbReference type="FunFam" id="3.40.50.720:FF:000033">
    <property type="entry name" value="Adenylyltransferase and sulfurtransferase MOCS3"/>
    <property type="match status" value="1"/>
</dbReference>
<evidence type="ECO:0000256" key="3">
    <source>
        <dbReference type="ARBA" id="ARBA00022741"/>
    </source>
</evidence>
<evidence type="ECO:0000256" key="1">
    <source>
        <dbReference type="ARBA" id="ARBA00009919"/>
    </source>
</evidence>
<dbReference type="EC" id="2.7.7.80" evidence="8"/>
<sequence>MTTNLSTQELERYQKHILLPEIGLSGQKKLKEAKVLVVGAGGLGCPVLLYLVSAGVGSIGIVDDDIVSLSNLQRQVLYTADSVGKSKVETAKNSLQAINPEITIRAYAEKFSLENAAQLLQEYDLIIDCTDNLATRYAINDACIRADKPFIYGSIHRYEGQVAVFNYTDAQGNTGPSYRCLFPEAAHEIANCAETGVLGVLPGMIGMYQALEAIKLITSIGKNLSGKLLLIDTLTYTQRILTVKRNEEEIRKVKEGEYTNAKAIQACASEASYKNITPEELHQLIESQSEFILVDVREGNRMGNIDFEPNMTIPFTHLPGYIDELDQEPMVVVYCQTGRTSTMAAQLLAGDYGLANIYNLSGGLIAWQQRNGALVK</sequence>
<comment type="subunit">
    <text evidence="7">Homodimer. Forms a stable heterotetrameric complex of 2 MoeB and 2 MoaD during adenylation of MoaD.</text>
</comment>
<dbReference type="InterPro" id="IPR001763">
    <property type="entry name" value="Rhodanese-like_dom"/>
</dbReference>
<comment type="similarity">
    <text evidence="1">Belongs to the HesA/MoeB/ThiF family.</text>
</comment>
<dbReference type="NCBIfam" id="NF004281">
    <property type="entry name" value="PRK05690.1"/>
    <property type="match status" value="1"/>
</dbReference>
<gene>
    <name evidence="15" type="primary">moeB</name>
    <name evidence="15" type="ORF">GXP67_08605</name>
</gene>
<dbReference type="Pfam" id="PF00899">
    <property type="entry name" value="ThiF"/>
    <property type="match status" value="1"/>
</dbReference>
<dbReference type="InterPro" id="IPR000594">
    <property type="entry name" value="ThiF_NAD_FAD-bd"/>
</dbReference>
<dbReference type="RefSeq" id="WP_162442767.1">
    <property type="nucleotide sequence ID" value="NZ_CP048222.1"/>
</dbReference>
<comment type="catalytic activity">
    <reaction evidence="5">
        <text>[molybdopterin-synthase sulfur-carrier protein]-C-terminal Gly-Gly + ATP + H(+) = [molybdopterin-synthase sulfur-carrier protein]-C-terminal Gly-Gly-AMP + diphosphate</text>
        <dbReference type="Rhea" id="RHEA:43616"/>
        <dbReference type="Rhea" id="RHEA-COMP:12159"/>
        <dbReference type="Rhea" id="RHEA-COMP:12202"/>
        <dbReference type="ChEBI" id="CHEBI:15378"/>
        <dbReference type="ChEBI" id="CHEBI:30616"/>
        <dbReference type="ChEBI" id="CHEBI:33019"/>
        <dbReference type="ChEBI" id="CHEBI:90618"/>
        <dbReference type="ChEBI" id="CHEBI:90778"/>
        <dbReference type="EC" id="2.7.7.80"/>
    </reaction>
</comment>
<keyword evidence="13" id="KW-0812">Transmembrane</keyword>
<evidence type="ECO:0000256" key="7">
    <source>
        <dbReference type="ARBA" id="ARBA00063809"/>
    </source>
</evidence>
<dbReference type="SUPFAM" id="SSF69572">
    <property type="entry name" value="Activating enzymes of the ubiquitin-like proteins"/>
    <property type="match status" value="1"/>
</dbReference>
<evidence type="ECO:0000256" key="8">
    <source>
        <dbReference type="ARBA" id="ARBA00066884"/>
    </source>
</evidence>
<evidence type="ECO:0000256" key="11">
    <source>
        <dbReference type="ARBA" id="ARBA00075328"/>
    </source>
</evidence>
<keyword evidence="15" id="KW-0548">Nucleotidyltransferase</keyword>
<evidence type="ECO:0000256" key="4">
    <source>
        <dbReference type="ARBA" id="ARBA00022840"/>
    </source>
</evidence>
<keyword evidence="16" id="KW-1185">Reference proteome</keyword>
<dbReference type="Pfam" id="PF00581">
    <property type="entry name" value="Rhodanese"/>
    <property type="match status" value="1"/>
</dbReference>
<dbReference type="PANTHER" id="PTHR10953:SF102">
    <property type="entry name" value="ADENYLYLTRANSFERASE AND SULFURTRANSFERASE MOCS3"/>
    <property type="match status" value="1"/>
</dbReference>
<dbReference type="SMART" id="SM00450">
    <property type="entry name" value="RHOD"/>
    <property type="match status" value="1"/>
</dbReference>
<dbReference type="Gene3D" id="3.40.250.10">
    <property type="entry name" value="Rhodanese-like domain"/>
    <property type="match status" value="1"/>
</dbReference>
<dbReference type="GO" id="GO:0008146">
    <property type="term" value="F:sulfotransferase activity"/>
    <property type="evidence" value="ECO:0007669"/>
    <property type="project" value="TreeGrafter"/>
</dbReference>
<dbReference type="GO" id="GO:0004792">
    <property type="term" value="F:thiosulfate-cyanide sulfurtransferase activity"/>
    <property type="evidence" value="ECO:0007669"/>
    <property type="project" value="TreeGrafter"/>
</dbReference>
<dbReference type="EMBL" id="CP048222">
    <property type="protein sequence ID" value="QHT66714.1"/>
    <property type="molecule type" value="Genomic_DNA"/>
</dbReference>
<dbReference type="GO" id="GO:0005524">
    <property type="term" value="F:ATP binding"/>
    <property type="evidence" value="ECO:0007669"/>
    <property type="project" value="UniProtKB-KW"/>
</dbReference>
<keyword evidence="13" id="KW-1133">Transmembrane helix</keyword>
<organism evidence="15 16">
    <name type="scientific">Rhodocytophaga rosea</name>
    <dbReference type="NCBI Taxonomy" id="2704465"/>
    <lineage>
        <taxon>Bacteria</taxon>
        <taxon>Pseudomonadati</taxon>
        <taxon>Bacteroidota</taxon>
        <taxon>Cytophagia</taxon>
        <taxon>Cytophagales</taxon>
        <taxon>Rhodocytophagaceae</taxon>
        <taxon>Rhodocytophaga</taxon>
    </lineage>
</organism>
<evidence type="ECO:0000256" key="5">
    <source>
        <dbReference type="ARBA" id="ARBA00052218"/>
    </source>
</evidence>
<evidence type="ECO:0000256" key="2">
    <source>
        <dbReference type="ARBA" id="ARBA00022679"/>
    </source>
</evidence>
<evidence type="ECO:0000256" key="9">
    <source>
        <dbReference type="ARBA" id="ARBA00073635"/>
    </source>
</evidence>
<dbReference type="GO" id="GO:0005829">
    <property type="term" value="C:cytosol"/>
    <property type="evidence" value="ECO:0007669"/>
    <property type="project" value="TreeGrafter"/>
</dbReference>
<keyword evidence="13" id="KW-0472">Membrane</keyword>
<dbReference type="PANTHER" id="PTHR10953">
    <property type="entry name" value="UBIQUITIN-ACTIVATING ENZYME E1"/>
    <property type="match status" value="1"/>
</dbReference>
<feature type="transmembrane region" description="Helical" evidence="13">
    <location>
        <begin position="35"/>
        <end position="62"/>
    </location>
</feature>
<evidence type="ECO:0000313" key="16">
    <source>
        <dbReference type="Proteomes" id="UP000480178"/>
    </source>
</evidence>
<dbReference type="PROSITE" id="PS50206">
    <property type="entry name" value="RHODANESE_3"/>
    <property type="match status" value="1"/>
</dbReference>
<dbReference type="Gene3D" id="3.40.50.720">
    <property type="entry name" value="NAD(P)-binding Rossmann-like Domain"/>
    <property type="match status" value="1"/>
</dbReference>
<keyword evidence="2 15" id="KW-0808">Transferase</keyword>
<dbReference type="InterPro" id="IPR045886">
    <property type="entry name" value="ThiF/MoeB/HesA"/>
</dbReference>
<dbReference type="KEGG" id="rhoz:GXP67_08605"/>
<evidence type="ECO:0000259" key="14">
    <source>
        <dbReference type="PROSITE" id="PS50206"/>
    </source>
</evidence>
<reference evidence="15 16" key="1">
    <citation type="submission" date="2020-01" db="EMBL/GenBank/DDBJ databases">
        <authorList>
            <person name="Kim M.K."/>
        </authorList>
    </citation>
    <scope>NUCLEOTIDE SEQUENCE [LARGE SCALE GENOMIC DNA]</scope>
    <source>
        <strain evidence="15 16">172606-1</strain>
    </source>
</reference>